<organism evidence="1 2">
    <name type="scientific">Ficus carica</name>
    <name type="common">Common fig</name>
    <dbReference type="NCBI Taxonomy" id="3494"/>
    <lineage>
        <taxon>Eukaryota</taxon>
        <taxon>Viridiplantae</taxon>
        <taxon>Streptophyta</taxon>
        <taxon>Embryophyta</taxon>
        <taxon>Tracheophyta</taxon>
        <taxon>Spermatophyta</taxon>
        <taxon>Magnoliopsida</taxon>
        <taxon>eudicotyledons</taxon>
        <taxon>Gunneridae</taxon>
        <taxon>Pentapetalae</taxon>
        <taxon>rosids</taxon>
        <taxon>fabids</taxon>
        <taxon>Rosales</taxon>
        <taxon>Moraceae</taxon>
        <taxon>Ficeae</taxon>
        <taxon>Ficus</taxon>
    </lineage>
</organism>
<evidence type="ECO:0000313" key="1">
    <source>
        <dbReference type="EMBL" id="GMN35843.1"/>
    </source>
</evidence>
<reference evidence="1" key="1">
    <citation type="submission" date="2023-07" db="EMBL/GenBank/DDBJ databases">
        <title>draft genome sequence of fig (Ficus carica).</title>
        <authorList>
            <person name="Takahashi T."/>
            <person name="Nishimura K."/>
        </authorList>
    </citation>
    <scope>NUCLEOTIDE SEQUENCE</scope>
</reference>
<gene>
    <name evidence="1" type="ORF">TIFTF001_005571</name>
</gene>
<accession>A0AA88CUY1</accession>
<dbReference type="EMBL" id="BTGU01000005">
    <property type="protein sequence ID" value="GMN35843.1"/>
    <property type="molecule type" value="Genomic_DNA"/>
</dbReference>
<keyword evidence="2" id="KW-1185">Reference proteome</keyword>
<comment type="caution">
    <text evidence="1">The sequence shown here is derived from an EMBL/GenBank/DDBJ whole genome shotgun (WGS) entry which is preliminary data.</text>
</comment>
<name>A0AA88CUY1_FICCA</name>
<dbReference type="Proteomes" id="UP001187192">
    <property type="component" value="Unassembled WGS sequence"/>
</dbReference>
<sequence>MRVTLGAHGDKWCELAGNSLELGCVANLDWLELTTHAELWNAKHQIRQCPWLLTCALRRSEQGD</sequence>
<evidence type="ECO:0000313" key="2">
    <source>
        <dbReference type="Proteomes" id="UP001187192"/>
    </source>
</evidence>
<dbReference type="AlphaFoldDB" id="A0AA88CUY1"/>
<proteinExistence type="predicted"/>
<protein>
    <submittedName>
        <fullName evidence="1">Uncharacterized protein</fullName>
    </submittedName>
</protein>